<dbReference type="Pfam" id="PF02570">
    <property type="entry name" value="CbiC"/>
    <property type="match status" value="1"/>
</dbReference>
<evidence type="ECO:0000256" key="4">
    <source>
        <dbReference type="ARBA" id="ARBA00023235"/>
    </source>
</evidence>
<comment type="pathway">
    <text evidence="1">Cofactor biosynthesis; adenosylcobalamin biosynthesis.</text>
</comment>
<name>A9GQ61_SORC5</name>
<evidence type="ECO:0000313" key="7">
    <source>
        <dbReference type="Proteomes" id="UP000002139"/>
    </source>
</evidence>
<dbReference type="GO" id="GO:0016993">
    <property type="term" value="F:precorrin-8X methylmutase activity"/>
    <property type="evidence" value="ECO:0007669"/>
    <property type="project" value="InterPro"/>
</dbReference>
<gene>
    <name evidence="6" type="primary">cobH</name>
    <name evidence="6" type="ordered locus">sce0238</name>
</gene>
<dbReference type="UniPathway" id="UPA00148"/>
<dbReference type="InterPro" id="IPR003722">
    <property type="entry name" value="Cbl_synth_CobH/CbiC"/>
</dbReference>
<dbReference type="PANTHER" id="PTHR43588:SF1">
    <property type="entry name" value="COBALT-PRECORRIN-8 METHYLMUTASE"/>
    <property type="match status" value="1"/>
</dbReference>
<reference evidence="6 7" key="1">
    <citation type="journal article" date="2007" name="Nat. Biotechnol.">
        <title>Complete genome sequence of the myxobacterium Sorangium cellulosum.</title>
        <authorList>
            <person name="Schneiker S."/>
            <person name="Perlova O."/>
            <person name="Kaiser O."/>
            <person name="Gerth K."/>
            <person name="Alici A."/>
            <person name="Altmeyer M.O."/>
            <person name="Bartels D."/>
            <person name="Bekel T."/>
            <person name="Beyer S."/>
            <person name="Bode E."/>
            <person name="Bode H.B."/>
            <person name="Bolten C.J."/>
            <person name="Choudhuri J.V."/>
            <person name="Doss S."/>
            <person name="Elnakady Y.A."/>
            <person name="Frank B."/>
            <person name="Gaigalat L."/>
            <person name="Goesmann A."/>
            <person name="Groeger C."/>
            <person name="Gross F."/>
            <person name="Jelsbak L."/>
            <person name="Jelsbak L."/>
            <person name="Kalinowski J."/>
            <person name="Kegler C."/>
            <person name="Knauber T."/>
            <person name="Konietzny S."/>
            <person name="Kopp M."/>
            <person name="Krause L."/>
            <person name="Krug D."/>
            <person name="Linke B."/>
            <person name="Mahmud T."/>
            <person name="Martinez-Arias R."/>
            <person name="McHardy A.C."/>
            <person name="Merai M."/>
            <person name="Meyer F."/>
            <person name="Mormann S."/>
            <person name="Munoz-Dorado J."/>
            <person name="Perez J."/>
            <person name="Pradella S."/>
            <person name="Rachid S."/>
            <person name="Raddatz G."/>
            <person name="Rosenau F."/>
            <person name="Rueckert C."/>
            <person name="Sasse F."/>
            <person name="Scharfe M."/>
            <person name="Schuster S.C."/>
            <person name="Suen G."/>
            <person name="Treuner-Lange A."/>
            <person name="Velicer G.J."/>
            <person name="Vorholter F.-J."/>
            <person name="Weissman K.J."/>
            <person name="Welch R.D."/>
            <person name="Wenzel S.C."/>
            <person name="Whitworth D.E."/>
            <person name="Wilhelm S."/>
            <person name="Wittmann C."/>
            <person name="Bloecker H."/>
            <person name="Puehler A."/>
            <person name="Mueller R."/>
        </authorList>
    </citation>
    <scope>NUCLEOTIDE SEQUENCE [LARGE SCALE GENOMIC DNA]</scope>
    <source>
        <strain evidence="7">So ce56</strain>
    </source>
</reference>
<keyword evidence="4 6" id="KW-0413">Isomerase</keyword>
<dbReference type="SUPFAM" id="SSF63965">
    <property type="entry name" value="Precorrin-8X methylmutase CbiC/CobH"/>
    <property type="match status" value="1"/>
</dbReference>
<dbReference type="KEGG" id="scl:sce0238"/>
<comment type="similarity">
    <text evidence="2">Belongs to the CobH/CbiC family.</text>
</comment>
<organism evidence="6 7">
    <name type="scientific">Sorangium cellulosum (strain So ce56)</name>
    <name type="common">Polyangium cellulosum (strain So ce56)</name>
    <dbReference type="NCBI Taxonomy" id="448385"/>
    <lineage>
        <taxon>Bacteria</taxon>
        <taxon>Pseudomonadati</taxon>
        <taxon>Myxococcota</taxon>
        <taxon>Polyangia</taxon>
        <taxon>Polyangiales</taxon>
        <taxon>Polyangiaceae</taxon>
        <taxon>Sorangium</taxon>
    </lineage>
</organism>
<evidence type="ECO:0000256" key="2">
    <source>
        <dbReference type="ARBA" id="ARBA00009774"/>
    </source>
</evidence>
<accession>A9GQ61</accession>
<dbReference type="AlphaFoldDB" id="A9GQ61"/>
<dbReference type="RefSeq" id="WP_012232873.1">
    <property type="nucleotide sequence ID" value="NC_010162.1"/>
</dbReference>
<dbReference type="HOGENOM" id="CLU_084703_1_1_7"/>
<dbReference type="Gene3D" id="3.40.50.10230">
    <property type="entry name" value="Cobalamin biosynthesis CobH/CbiC, precorrin-8X methylmutase"/>
    <property type="match status" value="1"/>
</dbReference>
<dbReference type="eggNOG" id="COG2082">
    <property type="taxonomic scope" value="Bacteria"/>
</dbReference>
<evidence type="ECO:0000259" key="5">
    <source>
        <dbReference type="Pfam" id="PF02570"/>
    </source>
</evidence>
<evidence type="ECO:0000256" key="1">
    <source>
        <dbReference type="ARBA" id="ARBA00004953"/>
    </source>
</evidence>
<protein>
    <submittedName>
        <fullName evidence="6">CobH protein</fullName>
        <ecNumber evidence="6">5.4.1.2</ecNumber>
    </submittedName>
</protein>
<keyword evidence="3" id="KW-0169">Cobalamin biosynthesis</keyword>
<evidence type="ECO:0000313" key="6">
    <source>
        <dbReference type="EMBL" id="CAN90395.1"/>
    </source>
</evidence>
<dbReference type="PANTHER" id="PTHR43588">
    <property type="entry name" value="COBALT-PRECORRIN-8 METHYLMUTASE"/>
    <property type="match status" value="1"/>
</dbReference>
<dbReference type="GO" id="GO:0009236">
    <property type="term" value="P:cobalamin biosynthetic process"/>
    <property type="evidence" value="ECO:0007669"/>
    <property type="project" value="UniProtKB-UniPathway"/>
</dbReference>
<keyword evidence="7" id="KW-1185">Reference proteome</keyword>
<dbReference type="EC" id="5.4.1.2" evidence="6"/>
<evidence type="ECO:0000256" key="3">
    <source>
        <dbReference type="ARBA" id="ARBA00022573"/>
    </source>
</evidence>
<dbReference type="EMBL" id="AM746676">
    <property type="protein sequence ID" value="CAN90395.1"/>
    <property type="molecule type" value="Genomic_DNA"/>
</dbReference>
<dbReference type="Proteomes" id="UP000002139">
    <property type="component" value="Chromosome"/>
</dbReference>
<feature type="domain" description="Cobalamin biosynthesis precorrin-8X methylmutase CobH/CbiC" evidence="5">
    <location>
        <begin position="26"/>
        <end position="220"/>
    </location>
</feature>
<sequence length="249" mass="25643">MSGAMIDDGARAVNDMRQMTALGRRIEDKSFAIIDEEAGAHGFPEAEWQVVRRVIHATADFEFSSLMRLHPEAIARGIAALRSGAPVLVDVKMIGVGLNEQRLASYGCAIHCFISDDDVIQAASAAGSTRAIESMRKAHRLGLLDGAIVAIGNAPTALLEVVRLAREEGARPALVIGVPVGFVSAAESKEALLESGIPSIVARGRKGGSPIAVAIVHALLLLSADSAGPAGSTASAGSAGPAEPAKVAR</sequence>
<dbReference type="STRING" id="448385.sce0238"/>
<proteinExistence type="inferred from homology"/>
<dbReference type="InterPro" id="IPR036588">
    <property type="entry name" value="CobH/CbiC_sf"/>
</dbReference>